<gene>
    <name evidence="1" type="ORF">ABIA69_003547</name>
</gene>
<protein>
    <submittedName>
        <fullName evidence="1">Uncharacterized protein</fullName>
    </submittedName>
</protein>
<organism evidence="1 2">
    <name type="scientific">Lysinibacillus parviboronicapiens</name>
    <dbReference type="NCBI Taxonomy" id="436516"/>
    <lineage>
        <taxon>Bacteria</taxon>
        <taxon>Bacillati</taxon>
        <taxon>Bacillota</taxon>
        <taxon>Bacilli</taxon>
        <taxon>Bacillales</taxon>
        <taxon>Bacillaceae</taxon>
        <taxon>Lysinibacillus</taxon>
    </lineage>
</organism>
<dbReference type="EMBL" id="JBEPSB010000019">
    <property type="protein sequence ID" value="MET4562357.1"/>
    <property type="molecule type" value="Genomic_DNA"/>
</dbReference>
<name>A0ABV2PN40_9BACI</name>
<accession>A0ABV2PN40</accession>
<sequence length="32" mass="3694">MGAICIAGYTHVIKHFEFVEVEFQGYSKDFVQ</sequence>
<evidence type="ECO:0000313" key="1">
    <source>
        <dbReference type="EMBL" id="MET4562357.1"/>
    </source>
</evidence>
<proteinExistence type="predicted"/>
<comment type="caution">
    <text evidence="1">The sequence shown here is derived from an EMBL/GenBank/DDBJ whole genome shotgun (WGS) entry which is preliminary data.</text>
</comment>
<reference evidence="1 2" key="1">
    <citation type="submission" date="2024-06" db="EMBL/GenBank/DDBJ databases">
        <title>Sorghum-associated microbial communities from plants grown in Nebraska, USA.</title>
        <authorList>
            <person name="Schachtman D."/>
        </authorList>
    </citation>
    <scope>NUCLEOTIDE SEQUENCE [LARGE SCALE GENOMIC DNA]</scope>
    <source>
        <strain evidence="1 2">736</strain>
    </source>
</reference>
<keyword evidence="2" id="KW-1185">Reference proteome</keyword>
<dbReference type="Proteomes" id="UP001549363">
    <property type="component" value="Unassembled WGS sequence"/>
</dbReference>
<evidence type="ECO:0000313" key="2">
    <source>
        <dbReference type="Proteomes" id="UP001549363"/>
    </source>
</evidence>